<dbReference type="SUPFAM" id="SSF49594">
    <property type="entry name" value="Rab geranylgeranyltransferase alpha-subunit, insert domain"/>
    <property type="match status" value="1"/>
</dbReference>
<dbReference type="Gene3D" id="1.25.40.10">
    <property type="entry name" value="Tetratricopeptide repeat domain"/>
    <property type="match status" value="1"/>
</dbReference>
<evidence type="ECO:0000256" key="6">
    <source>
        <dbReference type="ARBA" id="ARBA00022614"/>
    </source>
</evidence>
<dbReference type="Pfam" id="PF07711">
    <property type="entry name" value="RabGGT_insert"/>
    <property type="match status" value="1"/>
</dbReference>
<keyword evidence="8" id="KW-0677">Repeat</keyword>
<dbReference type="SMART" id="SM00028">
    <property type="entry name" value="TPR"/>
    <property type="match status" value="2"/>
</dbReference>
<dbReference type="EMBL" id="LSYS01000569">
    <property type="protein sequence ID" value="OPJ90070.1"/>
    <property type="molecule type" value="Genomic_DNA"/>
</dbReference>
<feature type="region of interest" description="Disordered" evidence="13">
    <location>
        <begin position="35"/>
        <end position="61"/>
    </location>
</feature>
<dbReference type="GO" id="GO:0008270">
    <property type="term" value="F:zinc ion binding"/>
    <property type="evidence" value="ECO:0007669"/>
    <property type="project" value="InterPro"/>
</dbReference>
<dbReference type="AlphaFoldDB" id="A0A1V4L038"/>
<dbReference type="Gene3D" id="1.25.40.120">
    <property type="entry name" value="Protein prenylyltransferase"/>
    <property type="match status" value="1"/>
</dbReference>
<dbReference type="PANTHER" id="PTHR11129:SF2">
    <property type="entry name" value="GERANYLGERANYL TRANSFERASE TYPE-2 SUBUNIT ALPHA"/>
    <property type="match status" value="1"/>
</dbReference>
<dbReference type="PANTHER" id="PTHR11129">
    <property type="entry name" value="PROTEIN FARNESYLTRANSFERASE ALPHA SUBUNIT/RAB GERANYLGERANYL TRANSFERASE ALPHA SUBUNIT"/>
    <property type="match status" value="1"/>
</dbReference>
<dbReference type="Pfam" id="PF01239">
    <property type="entry name" value="PPTA"/>
    <property type="match status" value="4"/>
</dbReference>
<evidence type="ECO:0000256" key="3">
    <source>
        <dbReference type="ARBA" id="ARBA00014772"/>
    </source>
</evidence>
<organism evidence="15 16">
    <name type="scientific">Patagioenas fasciata monilis</name>
    <dbReference type="NCBI Taxonomy" id="372326"/>
    <lineage>
        <taxon>Eukaryota</taxon>
        <taxon>Metazoa</taxon>
        <taxon>Chordata</taxon>
        <taxon>Craniata</taxon>
        <taxon>Vertebrata</taxon>
        <taxon>Euteleostomi</taxon>
        <taxon>Archelosauria</taxon>
        <taxon>Archosauria</taxon>
        <taxon>Dinosauria</taxon>
        <taxon>Saurischia</taxon>
        <taxon>Theropoda</taxon>
        <taxon>Coelurosauria</taxon>
        <taxon>Aves</taxon>
        <taxon>Neognathae</taxon>
        <taxon>Neoaves</taxon>
        <taxon>Columbimorphae</taxon>
        <taxon>Columbiformes</taxon>
        <taxon>Columbidae</taxon>
        <taxon>Patagioenas</taxon>
    </lineage>
</organism>
<dbReference type="PROSITE" id="PS50005">
    <property type="entry name" value="TPR"/>
    <property type="match status" value="1"/>
</dbReference>
<dbReference type="EC" id="2.5.1.60" evidence="2 12"/>
<feature type="compositionally biased region" description="Acidic residues" evidence="13">
    <location>
        <begin position="50"/>
        <end position="61"/>
    </location>
</feature>
<keyword evidence="7 12" id="KW-0808">Transferase</keyword>
<name>A0A1V4L038_PATFA</name>
<evidence type="ECO:0000256" key="8">
    <source>
        <dbReference type="ARBA" id="ARBA00022737"/>
    </source>
</evidence>
<feature type="compositionally biased region" description="Low complexity" evidence="13">
    <location>
        <begin position="1"/>
        <end position="12"/>
    </location>
</feature>
<keyword evidence="11" id="KW-0802">TPR repeat</keyword>
<evidence type="ECO:0000313" key="16">
    <source>
        <dbReference type="Proteomes" id="UP000190648"/>
    </source>
</evidence>
<evidence type="ECO:0000256" key="9">
    <source>
        <dbReference type="ARBA" id="ARBA00031267"/>
    </source>
</evidence>
<dbReference type="InterPro" id="IPR019734">
    <property type="entry name" value="TPR_rpt"/>
</dbReference>
<sequence length="666" mass="73818">MAAPEVAAAAEGENGDGDEDEEALKRLEELVTELHRFRDNLPKKPRDPDGDPDGDLGDPADPEALARQMEATLRLMDQVTVSPPWRARALLLQAQALGVTPQGLPRAEQALGRALKLNPALSRAWTRLGELRWQRGDLQGALLCFRGALQHGEDAEAHRLLSMALRAGGAARGGDSDGDIMAALRESRQQAEAAVRCDPADGNNWYVLGNAYVSLFFGGGQNPQDAQRALGAYAQAERVDPKAANNPDLHLNRATLLQYQERFGEALDGLSRAAALATGWAEPRRRHAHLLDFLERLRAALANRALSGRVLFSLSPPERVPLRPFRFRIRRPPLLPPGPGAVTMHGRLKVRPPDASHLLKRQQKLRLFLDNMAALRDKRSRGELDADLLEVTGSILAANPEMGTAWSLRRRLLGTLGHHWQEEELRFVSACLSRSPKSYGCWQHRGWVQGQTDTKPLAISTGMLDSDPRNFHAWEHRWALEADPDPEVELGFTGTLLGRDFSNFSAWNHRLRVLRRTPGSPGQGGGGTIPPERLRQELELVQNAVFTDPNDQSAWVYLRCLLSRGPTPPRIIWVHVNLEDATVAVTFSRPLWVEEGLTVTLDGSVQEGAWRSGEGRPRPSHTWLFDLPPFPASPPSHILVTWASDPTPRQLKLRPGEKPRLLLLCL</sequence>
<evidence type="ECO:0000256" key="7">
    <source>
        <dbReference type="ARBA" id="ARBA00022679"/>
    </source>
</evidence>
<dbReference type="InterPro" id="IPR011990">
    <property type="entry name" value="TPR-like_helical_dom_sf"/>
</dbReference>
<dbReference type="PROSITE" id="PS51147">
    <property type="entry name" value="PFTA"/>
    <property type="match status" value="3"/>
</dbReference>
<dbReference type="SUPFAM" id="SSF48439">
    <property type="entry name" value="Protein prenylyltransferase"/>
    <property type="match status" value="1"/>
</dbReference>
<evidence type="ECO:0000256" key="4">
    <source>
        <dbReference type="ARBA" id="ARBA00022553"/>
    </source>
</evidence>
<dbReference type="Proteomes" id="UP000190648">
    <property type="component" value="Unassembled WGS sequence"/>
</dbReference>
<proteinExistence type="inferred from homology"/>
<evidence type="ECO:0000256" key="13">
    <source>
        <dbReference type="SAM" id="MobiDB-lite"/>
    </source>
</evidence>
<feature type="compositionally biased region" description="Acidic residues" evidence="13">
    <location>
        <begin position="13"/>
        <end position="22"/>
    </location>
</feature>
<dbReference type="STRING" id="372326.A0A1V4L038"/>
<feature type="repeat" description="TPR" evidence="11">
    <location>
        <begin position="122"/>
        <end position="155"/>
    </location>
</feature>
<keyword evidence="5 12" id="KW-0637">Prenyltransferase</keyword>
<protein>
    <recommendedName>
        <fullName evidence="3 12">Geranylgeranyl transferase type-2 subunit alpha</fullName>
        <ecNumber evidence="2 12">2.5.1.60</ecNumber>
    </recommendedName>
    <alternativeName>
        <fullName evidence="9 12">Geranylgeranyl transferase type II subunit alpha</fullName>
    </alternativeName>
</protein>
<comment type="function">
    <text evidence="12">Catalyzes the transfer of a geranyl-geranyl moiety from geranyl-geranyl pyrophosphate to cysteines occuring in specific C-terminal amino acid sequences.</text>
</comment>
<comment type="catalytic activity">
    <reaction evidence="10 12">
        <text>geranylgeranyl diphosphate + L-cysteinyl-[protein] = S-geranylgeranyl-L-cysteinyl-[protein] + diphosphate</text>
        <dbReference type="Rhea" id="RHEA:21240"/>
        <dbReference type="Rhea" id="RHEA-COMP:10131"/>
        <dbReference type="Rhea" id="RHEA-COMP:11537"/>
        <dbReference type="ChEBI" id="CHEBI:29950"/>
        <dbReference type="ChEBI" id="CHEBI:33019"/>
        <dbReference type="ChEBI" id="CHEBI:57533"/>
        <dbReference type="ChEBI" id="CHEBI:86021"/>
        <dbReference type="EC" id="2.5.1.60"/>
    </reaction>
</comment>
<evidence type="ECO:0000256" key="12">
    <source>
        <dbReference type="RuleBase" id="RU367120"/>
    </source>
</evidence>
<dbReference type="SUPFAM" id="SSF48452">
    <property type="entry name" value="TPR-like"/>
    <property type="match status" value="1"/>
</dbReference>
<accession>A0A1V4L038</accession>
<evidence type="ECO:0000259" key="14">
    <source>
        <dbReference type="Pfam" id="PF07711"/>
    </source>
</evidence>
<dbReference type="GO" id="GO:0005968">
    <property type="term" value="C:Rab-protein geranylgeranyltransferase complex"/>
    <property type="evidence" value="ECO:0007669"/>
    <property type="project" value="TreeGrafter"/>
</dbReference>
<feature type="domain" description="Rab geranylgeranyltransferase alpha subunit insert-domain" evidence="14">
    <location>
        <begin position="573"/>
        <end position="650"/>
    </location>
</feature>
<dbReference type="GO" id="GO:0097354">
    <property type="term" value="P:prenylation"/>
    <property type="evidence" value="ECO:0007669"/>
    <property type="project" value="UniProtKB-UniRule"/>
</dbReference>
<keyword evidence="4" id="KW-0597">Phosphoprotein</keyword>
<dbReference type="InterPro" id="IPR009087">
    <property type="entry name" value="RabGGT_asu_insert-domain"/>
</dbReference>
<keyword evidence="6" id="KW-0433">Leucine-rich repeat</keyword>
<dbReference type="FunFam" id="1.25.40.120:FF:000035">
    <property type="entry name" value="Geranylgeranyl transferase type-2 subunit alpha"/>
    <property type="match status" value="1"/>
</dbReference>
<dbReference type="InterPro" id="IPR036254">
    <property type="entry name" value="RabGGT_asu_insert-dom_sf"/>
</dbReference>
<feature type="compositionally biased region" description="Basic and acidic residues" evidence="13">
    <location>
        <begin position="35"/>
        <end position="49"/>
    </location>
</feature>
<evidence type="ECO:0000256" key="5">
    <source>
        <dbReference type="ARBA" id="ARBA00022602"/>
    </source>
</evidence>
<evidence type="ECO:0000256" key="2">
    <source>
        <dbReference type="ARBA" id="ARBA00012656"/>
    </source>
</evidence>
<dbReference type="InterPro" id="IPR002088">
    <property type="entry name" value="Prenyl_trans_a"/>
</dbReference>
<evidence type="ECO:0000256" key="11">
    <source>
        <dbReference type="PROSITE-ProRule" id="PRU00339"/>
    </source>
</evidence>
<feature type="region of interest" description="Disordered" evidence="13">
    <location>
        <begin position="1"/>
        <end position="22"/>
    </location>
</feature>
<keyword evidence="16" id="KW-1185">Reference proteome</keyword>
<reference evidence="15 16" key="1">
    <citation type="submission" date="2016-02" db="EMBL/GenBank/DDBJ databases">
        <title>Band-tailed pigeon sequencing and assembly.</title>
        <authorList>
            <person name="Soares A.E."/>
            <person name="Novak B.J."/>
            <person name="Rice E.S."/>
            <person name="O'Connell B."/>
            <person name="Chang D."/>
            <person name="Weber S."/>
            <person name="Shapiro B."/>
        </authorList>
    </citation>
    <scope>NUCLEOTIDE SEQUENCE [LARGE SCALE GENOMIC DNA]</scope>
    <source>
        <strain evidence="15">BTP2013</strain>
        <tissue evidence="15">Blood</tissue>
    </source>
</reference>
<evidence type="ECO:0000256" key="10">
    <source>
        <dbReference type="ARBA" id="ARBA00047658"/>
    </source>
</evidence>
<dbReference type="OrthoDB" id="423589at2759"/>
<evidence type="ECO:0000256" key="1">
    <source>
        <dbReference type="ARBA" id="ARBA00006734"/>
    </source>
</evidence>
<evidence type="ECO:0000313" key="15">
    <source>
        <dbReference type="EMBL" id="OPJ90070.1"/>
    </source>
</evidence>
<dbReference type="GO" id="GO:0004663">
    <property type="term" value="F:Rab geranylgeranyltransferase activity"/>
    <property type="evidence" value="ECO:0007669"/>
    <property type="project" value="UniProtKB-UniRule"/>
</dbReference>
<comment type="caution">
    <text evidence="15">The sequence shown here is derived from an EMBL/GenBank/DDBJ whole genome shotgun (WGS) entry which is preliminary data.</text>
</comment>
<comment type="similarity">
    <text evidence="1 12">Belongs to the protein prenyltransferase subunit alpha family.</text>
</comment>
<gene>
    <name evidence="15" type="ORF">AV530_002657</name>
</gene>